<dbReference type="Pfam" id="PF00440">
    <property type="entry name" value="TetR_N"/>
    <property type="match status" value="1"/>
</dbReference>
<dbReference type="PANTHER" id="PTHR30055">
    <property type="entry name" value="HTH-TYPE TRANSCRIPTIONAL REGULATOR RUTR"/>
    <property type="match status" value="1"/>
</dbReference>
<dbReference type="SUPFAM" id="SSF48498">
    <property type="entry name" value="Tetracyclin repressor-like, C-terminal domain"/>
    <property type="match status" value="1"/>
</dbReference>
<evidence type="ECO:0000256" key="1">
    <source>
        <dbReference type="ARBA" id="ARBA00023125"/>
    </source>
</evidence>
<dbReference type="RefSeq" id="WP_337700125.1">
    <property type="nucleotide sequence ID" value="NZ_JBBEGM010000001.1"/>
</dbReference>
<keyword evidence="1 2" id="KW-0238">DNA-binding</keyword>
<name>A0ABU8M1N3_9PSEU</name>
<reference evidence="4 5" key="1">
    <citation type="submission" date="2024-03" db="EMBL/GenBank/DDBJ databases">
        <title>Actinomycetospora sp. OC33-EN07, a novel actinomycete isolated from wild orchid (Aerides multiflora).</title>
        <authorList>
            <person name="Suriyachadkun C."/>
        </authorList>
    </citation>
    <scope>NUCLEOTIDE SEQUENCE [LARGE SCALE GENOMIC DNA]</scope>
    <source>
        <strain evidence="4 5">OC33-EN07</strain>
    </source>
</reference>
<feature type="domain" description="HTH tetR-type" evidence="3">
    <location>
        <begin position="8"/>
        <end position="68"/>
    </location>
</feature>
<dbReference type="PRINTS" id="PR00455">
    <property type="entry name" value="HTHTETR"/>
</dbReference>
<dbReference type="EMBL" id="JBBEGM010000001">
    <property type="protein sequence ID" value="MEJ2860512.1"/>
    <property type="molecule type" value="Genomic_DNA"/>
</dbReference>
<gene>
    <name evidence="4" type="ORF">WCD58_05060</name>
</gene>
<proteinExistence type="predicted"/>
<sequence length="198" mass="20444">MSRRYHHGDLAATLVDEGVALVAEVGVAGFSVAELARRAGVSTAAPYRHFGDRDRLLAAVATRVARELAACLEDTPGEDPAARLAAATGTYVAFVTRCGVGIEIVYAPALRRLGDEDLAHAGRAAMDVLIGLAREVRPSADAALLLVEQLVALAHGYASLGATGLTAERITDEDAPTRATRAARALIGAAPEAPLVVG</sequence>
<dbReference type="Gene3D" id="1.10.357.10">
    <property type="entry name" value="Tetracycline Repressor, domain 2"/>
    <property type="match status" value="1"/>
</dbReference>
<dbReference type="InterPro" id="IPR050109">
    <property type="entry name" value="HTH-type_TetR-like_transc_reg"/>
</dbReference>
<dbReference type="Proteomes" id="UP001369736">
    <property type="component" value="Unassembled WGS sequence"/>
</dbReference>
<dbReference type="SUPFAM" id="SSF46689">
    <property type="entry name" value="Homeodomain-like"/>
    <property type="match status" value="1"/>
</dbReference>
<accession>A0ABU8M1N3</accession>
<dbReference type="InterPro" id="IPR036271">
    <property type="entry name" value="Tet_transcr_reg_TetR-rel_C_sf"/>
</dbReference>
<protein>
    <submittedName>
        <fullName evidence="4">TetR/AcrR family transcriptional regulator</fullName>
    </submittedName>
</protein>
<evidence type="ECO:0000313" key="4">
    <source>
        <dbReference type="EMBL" id="MEJ2860512.1"/>
    </source>
</evidence>
<feature type="DNA-binding region" description="H-T-H motif" evidence="2">
    <location>
        <begin position="31"/>
        <end position="50"/>
    </location>
</feature>
<comment type="caution">
    <text evidence="4">The sequence shown here is derived from an EMBL/GenBank/DDBJ whole genome shotgun (WGS) entry which is preliminary data.</text>
</comment>
<evidence type="ECO:0000313" key="5">
    <source>
        <dbReference type="Proteomes" id="UP001369736"/>
    </source>
</evidence>
<dbReference type="InterPro" id="IPR001647">
    <property type="entry name" value="HTH_TetR"/>
</dbReference>
<evidence type="ECO:0000256" key="2">
    <source>
        <dbReference type="PROSITE-ProRule" id="PRU00335"/>
    </source>
</evidence>
<organism evidence="4 5">
    <name type="scientific">Actinomycetospora flava</name>
    <dbReference type="NCBI Taxonomy" id="3129232"/>
    <lineage>
        <taxon>Bacteria</taxon>
        <taxon>Bacillati</taxon>
        <taxon>Actinomycetota</taxon>
        <taxon>Actinomycetes</taxon>
        <taxon>Pseudonocardiales</taxon>
        <taxon>Pseudonocardiaceae</taxon>
        <taxon>Actinomycetospora</taxon>
    </lineage>
</organism>
<dbReference type="PROSITE" id="PS50977">
    <property type="entry name" value="HTH_TETR_2"/>
    <property type="match status" value="1"/>
</dbReference>
<dbReference type="PANTHER" id="PTHR30055:SF220">
    <property type="entry name" value="TETR-FAMILY REGULATORY PROTEIN"/>
    <property type="match status" value="1"/>
</dbReference>
<evidence type="ECO:0000259" key="3">
    <source>
        <dbReference type="PROSITE" id="PS50977"/>
    </source>
</evidence>
<dbReference type="InterPro" id="IPR009057">
    <property type="entry name" value="Homeodomain-like_sf"/>
</dbReference>
<keyword evidence="5" id="KW-1185">Reference proteome</keyword>